<dbReference type="InterPro" id="IPR036291">
    <property type="entry name" value="NAD(P)-bd_dom_sf"/>
</dbReference>
<name>A0ABV6FVK6_9BACT</name>
<sequence>MKLLITGIHGFVGRNLVRAWKGEMALYGLDILQEESEGIVQTFSWDELDRILAVDIIIHLAGKAHDTKNTSSAQAYFDINLRLTEQIFDYFLQSEAKHFVFFSSVKAVADKVAGEYLTEDVSPKPATPYGQSKLAAEQYILSKKLPEGKKIYILRPCMIHGPGNKGNLNLLYQLAKKGIPWPLGAFENQRSFLSVDNLIFVLRELLNQDLPSGIYQVADDEAISTNELIEMIAASMGKKAKIWKVSRPLIEKVALLGNSLKLPLNTERLQKLTENYVVSNQKIMEALQKPLPLSAREGMMRTLRSFED</sequence>
<reference evidence="2 3" key="1">
    <citation type="submission" date="2024-09" db="EMBL/GenBank/DDBJ databases">
        <authorList>
            <person name="Sun Q."/>
            <person name="Mori K."/>
        </authorList>
    </citation>
    <scope>NUCLEOTIDE SEQUENCE [LARGE SCALE GENOMIC DNA]</scope>
    <source>
        <strain evidence="2 3">CCM 7650</strain>
    </source>
</reference>
<proteinExistence type="predicted"/>
<evidence type="ECO:0000259" key="1">
    <source>
        <dbReference type="Pfam" id="PF01370"/>
    </source>
</evidence>
<organism evidence="2 3">
    <name type="scientific">Fontibacter flavus</name>
    <dbReference type="NCBI Taxonomy" id="654838"/>
    <lineage>
        <taxon>Bacteria</taxon>
        <taxon>Pseudomonadati</taxon>
        <taxon>Bacteroidota</taxon>
        <taxon>Cytophagia</taxon>
        <taxon>Cytophagales</taxon>
        <taxon>Cyclobacteriaceae</taxon>
        <taxon>Fontibacter</taxon>
    </lineage>
</organism>
<dbReference type="InterPro" id="IPR050177">
    <property type="entry name" value="Lipid_A_modif_metabolic_enz"/>
</dbReference>
<dbReference type="RefSeq" id="WP_382388427.1">
    <property type="nucleotide sequence ID" value="NZ_JBHLWI010000040.1"/>
</dbReference>
<feature type="domain" description="NAD-dependent epimerase/dehydratase" evidence="1">
    <location>
        <begin position="4"/>
        <end position="217"/>
    </location>
</feature>
<comment type="caution">
    <text evidence="2">The sequence shown here is derived from an EMBL/GenBank/DDBJ whole genome shotgun (WGS) entry which is preliminary data.</text>
</comment>
<protein>
    <submittedName>
        <fullName evidence="2">NAD-dependent epimerase/dehydratase family protein</fullName>
    </submittedName>
</protein>
<dbReference type="SUPFAM" id="SSF51735">
    <property type="entry name" value="NAD(P)-binding Rossmann-fold domains"/>
    <property type="match status" value="1"/>
</dbReference>
<evidence type="ECO:0000313" key="2">
    <source>
        <dbReference type="EMBL" id="MFC0263920.1"/>
    </source>
</evidence>
<dbReference type="Gene3D" id="3.40.50.720">
    <property type="entry name" value="NAD(P)-binding Rossmann-like Domain"/>
    <property type="match status" value="1"/>
</dbReference>
<dbReference type="PANTHER" id="PTHR43245">
    <property type="entry name" value="BIFUNCTIONAL POLYMYXIN RESISTANCE PROTEIN ARNA"/>
    <property type="match status" value="1"/>
</dbReference>
<dbReference type="EMBL" id="JBHLWI010000040">
    <property type="protein sequence ID" value="MFC0263920.1"/>
    <property type="molecule type" value="Genomic_DNA"/>
</dbReference>
<keyword evidence="3" id="KW-1185">Reference proteome</keyword>
<accession>A0ABV6FVK6</accession>
<dbReference type="InterPro" id="IPR001509">
    <property type="entry name" value="Epimerase_deHydtase"/>
</dbReference>
<dbReference type="Proteomes" id="UP001589797">
    <property type="component" value="Unassembled WGS sequence"/>
</dbReference>
<dbReference type="Pfam" id="PF01370">
    <property type="entry name" value="Epimerase"/>
    <property type="match status" value="1"/>
</dbReference>
<gene>
    <name evidence="2" type="ORF">ACFFIP_14600</name>
</gene>
<dbReference type="PANTHER" id="PTHR43245:SF58">
    <property type="entry name" value="BLL5923 PROTEIN"/>
    <property type="match status" value="1"/>
</dbReference>
<evidence type="ECO:0000313" key="3">
    <source>
        <dbReference type="Proteomes" id="UP001589797"/>
    </source>
</evidence>